<keyword evidence="1" id="KW-0808">Transferase</keyword>
<dbReference type="GO" id="GO:0016740">
    <property type="term" value="F:transferase activity"/>
    <property type="evidence" value="ECO:0007669"/>
    <property type="project" value="UniProtKB-KW"/>
</dbReference>
<organism evidence="1 2">
    <name type="scientific">Gemmobacter aquatilis</name>
    <dbReference type="NCBI Taxonomy" id="933059"/>
    <lineage>
        <taxon>Bacteria</taxon>
        <taxon>Pseudomonadati</taxon>
        <taxon>Pseudomonadota</taxon>
        <taxon>Alphaproteobacteria</taxon>
        <taxon>Rhodobacterales</taxon>
        <taxon>Paracoccaceae</taxon>
        <taxon>Gemmobacter</taxon>
    </lineage>
</organism>
<proteinExistence type="predicted"/>
<evidence type="ECO:0000313" key="2">
    <source>
        <dbReference type="Proteomes" id="UP000198761"/>
    </source>
</evidence>
<dbReference type="AlphaFoldDB" id="A0A1H8N157"/>
<dbReference type="Pfam" id="PF13469">
    <property type="entry name" value="Sulfotransfer_3"/>
    <property type="match status" value="1"/>
</dbReference>
<evidence type="ECO:0000313" key="1">
    <source>
        <dbReference type="EMBL" id="SEO23337.1"/>
    </source>
</evidence>
<accession>A0A1H8N157</accession>
<dbReference type="RefSeq" id="WP_175482179.1">
    <property type="nucleotide sequence ID" value="NZ_FOCE01000016.1"/>
</dbReference>
<protein>
    <submittedName>
        <fullName evidence="1">Sulfotransferase family protein</fullName>
    </submittedName>
</protein>
<dbReference type="InterPro" id="IPR027417">
    <property type="entry name" value="P-loop_NTPase"/>
</dbReference>
<dbReference type="SUPFAM" id="SSF52540">
    <property type="entry name" value="P-loop containing nucleoside triphosphate hydrolases"/>
    <property type="match status" value="1"/>
</dbReference>
<dbReference type="EMBL" id="FOCE01000016">
    <property type="protein sequence ID" value="SEO23337.1"/>
    <property type="molecule type" value="Genomic_DNA"/>
</dbReference>
<name>A0A1H8N157_9RHOB</name>
<reference evidence="1 2" key="1">
    <citation type="submission" date="2016-10" db="EMBL/GenBank/DDBJ databases">
        <authorList>
            <person name="de Groot N.N."/>
        </authorList>
    </citation>
    <scope>NUCLEOTIDE SEQUENCE [LARGE SCALE GENOMIC DNA]</scope>
    <source>
        <strain evidence="1 2">DSM 3857</strain>
    </source>
</reference>
<dbReference type="Gene3D" id="3.40.50.300">
    <property type="entry name" value="P-loop containing nucleotide triphosphate hydrolases"/>
    <property type="match status" value="1"/>
</dbReference>
<dbReference type="Proteomes" id="UP000198761">
    <property type="component" value="Unassembled WGS sequence"/>
</dbReference>
<sequence>MNDDHQTRVLLETVETALSLLSEYSDTTPTPSIADPLPSLLEQCLALTVPTEPEPLRTVHHFACTGGTVICKLLGALPNAVLLSEIDPLSTMNFWPDKPLFAPTDLVLNLRQSSRSVEEAVLVDVFLGGLVRMKERLAHVGQRLILRDHAHSQFCTTQDDQKRATLLDMLQPHFALRSLVTVRDPVDSYLSLVGHDWHRHFCPATLEEYAQRYMRFMDRHRDVPVIRYEDLLADPVAVLADMCTILALPHDPAALDLFPSIRLTGDSGRSGNQLAPRIRRAIPEALAREIAESPSLPLLCGRLGYDLAV</sequence>
<gene>
    <name evidence="1" type="ORF">SAMN04488103_1162</name>
</gene>
<keyword evidence="2" id="KW-1185">Reference proteome</keyword>